<dbReference type="AlphaFoldDB" id="A0A920BTI4"/>
<dbReference type="PROSITE" id="PS51257">
    <property type="entry name" value="PROKAR_LIPOPROTEIN"/>
    <property type="match status" value="1"/>
</dbReference>
<dbReference type="RefSeq" id="WP_212933477.1">
    <property type="nucleotide sequence ID" value="NZ_BORC01000002.1"/>
</dbReference>
<dbReference type="EMBL" id="BORC01000002">
    <property type="protein sequence ID" value="GIN61671.1"/>
    <property type="molecule type" value="Genomic_DNA"/>
</dbReference>
<comment type="caution">
    <text evidence="1">The sequence shown here is derived from an EMBL/GenBank/DDBJ whole genome shotgun (WGS) entry which is preliminary data.</text>
</comment>
<keyword evidence="2" id="KW-1185">Reference proteome</keyword>
<accession>A0A920BTI4</accession>
<name>A0A920BTI4_9BACI</name>
<proteinExistence type="predicted"/>
<organism evidence="1 2">
    <name type="scientific">Robertmurraya siralis</name>
    <dbReference type="NCBI Taxonomy" id="77777"/>
    <lineage>
        <taxon>Bacteria</taxon>
        <taxon>Bacillati</taxon>
        <taxon>Bacillota</taxon>
        <taxon>Bacilli</taxon>
        <taxon>Bacillales</taxon>
        <taxon>Bacillaceae</taxon>
        <taxon>Robertmurraya</taxon>
    </lineage>
</organism>
<dbReference type="Proteomes" id="UP000682111">
    <property type="component" value="Unassembled WGS sequence"/>
</dbReference>
<evidence type="ECO:0000313" key="2">
    <source>
        <dbReference type="Proteomes" id="UP000682111"/>
    </source>
</evidence>
<sequence>MKRLKGKRYIISILFILSVVLISCTSSPTFELYEGHSLRIAVVGEQPDVKEEQVKFTEVSFDEMTTEKLKSYDAVFIREDKLSEASESQYTDIYLNSTIPFFFIGTDNFLPFTENELEYDKTSNWTAGTSYAVGVLTSQEDDTLKKWKYSLYNDEKTDEHIEEMYSRIFTTIDELNQK</sequence>
<evidence type="ECO:0000313" key="1">
    <source>
        <dbReference type="EMBL" id="GIN61671.1"/>
    </source>
</evidence>
<reference evidence="1" key="1">
    <citation type="submission" date="2021-03" db="EMBL/GenBank/DDBJ databases">
        <title>Antimicrobial resistance genes in bacteria isolated from Japanese honey, and their potential for conferring macrolide and lincosamide resistance in the American foulbrood pathogen Paenibacillus larvae.</title>
        <authorList>
            <person name="Okamoto M."/>
            <person name="Kumagai M."/>
            <person name="Kanamori H."/>
            <person name="Takamatsu D."/>
        </authorList>
    </citation>
    <scope>NUCLEOTIDE SEQUENCE</scope>
    <source>
        <strain evidence="1">J27TS8</strain>
    </source>
</reference>
<protein>
    <recommendedName>
        <fullName evidence="3">Lipoprotein</fullName>
    </recommendedName>
</protein>
<evidence type="ECO:0008006" key="3">
    <source>
        <dbReference type="Google" id="ProtNLM"/>
    </source>
</evidence>
<gene>
    <name evidence="1" type="ORF">J27TS8_16640</name>
</gene>